<dbReference type="PROSITE" id="PS00022">
    <property type="entry name" value="EGF_1"/>
    <property type="match status" value="1"/>
</dbReference>
<keyword evidence="6" id="KW-0732">Signal</keyword>
<keyword evidence="11 19" id="KW-0472">Membrane</keyword>
<dbReference type="EMBL" id="JAODUP010000260">
    <property type="protein sequence ID" value="KAK2154708.1"/>
    <property type="molecule type" value="Genomic_DNA"/>
</dbReference>
<evidence type="ECO:0000256" key="19">
    <source>
        <dbReference type="SAM" id="Phobius"/>
    </source>
</evidence>
<feature type="transmembrane region" description="Helical" evidence="19">
    <location>
        <begin position="33"/>
        <end position="51"/>
    </location>
</feature>
<dbReference type="PRINTS" id="PR01078">
    <property type="entry name" value="AMINACHANNEL"/>
</dbReference>
<gene>
    <name evidence="22" type="ORF">LSH36_260g05082</name>
</gene>
<evidence type="ECO:0000256" key="18">
    <source>
        <dbReference type="SAM" id="MobiDB-lite"/>
    </source>
</evidence>
<dbReference type="GO" id="GO:0005509">
    <property type="term" value="F:calcium ion binding"/>
    <property type="evidence" value="ECO:0007669"/>
    <property type="project" value="InterPro"/>
</dbReference>
<keyword evidence="5 17" id="KW-0812">Transmembrane</keyword>
<dbReference type="SMART" id="SM00181">
    <property type="entry name" value="EGF"/>
    <property type="match status" value="1"/>
</dbReference>
<comment type="caution">
    <text evidence="22">The sequence shown here is derived from an EMBL/GenBank/DDBJ whole genome shotgun (WGS) entry which is preliminary data.</text>
</comment>
<keyword evidence="15 17" id="KW-0407">Ion channel</keyword>
<keyword evidence="14 17" id="KW-0739">Sodium transport</keyword>
<evidence type="ECO:0000313" key="22">
    <source>
        <dbReference type="EMBL" id="KAK2154708.1"/>
    </source>
</evidence>
<keyword evidence="4 16" id="KW-0245">EGF-like domain</keyword>
<dbReference type="GO" id="GO:0015280">
    <property type="term" value="F:ligand-gated sodium channel activity"/>
    <property type="evidence" value="ECO:0007669"/>
    <property type="project" value="TreeGrafter"/>
</dbReference>
<sequence length="753" mass="85334">MDKIQELFQAFLDESTIHGLKQLHKSQSKPRRILWFGTVFVIWVFVSAHFGKLISNFISNEVKIDLRIADARLLQFPAVTICNANPIKKSALKALAANDIELQKLMALDDWDDTKKRRRRKTNLPIGMWLPYGDQGLEYYLSSHQMNFYNAREACRENGSAMAKILSSKMAWDFRYAFSLKQFFTDLTDLEQEAQFRHSDGCIPEWINWRSGEPDNKERKYKGKEADCTVFTRKGVKDTFCGQSAYYICERKIGAIGHSTTTEEIKRSSERMSTLSELEAPASSTSMGTVSSSGSVEKANLHTETDRLLTTVTGSTFTKQAEVSSTKPMAVTNEISALSYEVSTDKVQEHTREYGSTEMMKNDNRCFSSPCKHGGTCIEEQNGYSCFCSAEFRGFHCDIAIAEDNSQDLQVRKAELVTKIVSGLDEEERILIGYQVNDMLFYCRYNGRICNISSHFKQTPNAILGNCYTFNSKWQRSATSRYISTMSGRKHGLEVGINLGQNDMFQPAGGIAGAVIVIHSKDTMPFPEDFGMVLKPGVYNAIKIKLVQTERLPYPDDNCITLDSDASNRDVYINRYNVTYSKTGCQKTCHQRHVIQKCQCALSYYPRYGVPFGNSNVSMCDDDNPTQKICTNKIERGLADNKLNCDCPDICRTLYPEQFKAVGGRQNRDTDEKVFRQNFLKAAVFFEDLNYEIVSEVPVYSRFQFAGDVGGMLGLWIGVSVLGLVQLIEFVLVAIYTWIKTTRNSTRKIETVR</sequence>
<dbReference type="PROSITE" id="PS50026">
    <property type="entry name" value="EGF_3"/>
    <property type="match status" value="1"/>
</dbReference>
<keyword evidence="9" id="KW-0915">Sodium</keyword>
<feature type="region of interest" description="Disordered" evidence="18">
    <location>
        <begin position="261"/>
        <end position="296"/>
    </location>
</feature>
<evidence type="ECO:0000256" key="5">
    <source>
        <dbReference type="ARBA" id="ARBA00022692"/>
    </source>
</evidence>
<evidence type="ECO:0000256" key="10">
    <source>
        <dbReference type="ARBA" id="ARBA00023065"/>
    </source>
</evidence>
<evidence type="ECO:0000256" key="11">
    <source>
        <dbReference type="ARBA" id="ARBA00023136"/>
    </source>
</evidence>
<feature type="transmembrane region" description="Helical" evidence="19">
    <location>
        <begin position="713"/>
        <end position="739"/>
    </location>
</feature>
<evidence type="ECO:0000256" key="17">
    <source>
        <dbReference type="RuleBase" id="RU000679"/>
    </source>
</evidence>
<dbReference type="Pfam" id="PF00008">
    <property type="entry name" value="EGF"/>
    <property type="match status" value="1"/>
</dbReference>
<dbReference type="Proteomes" id="UP001208570">
    <property type="component" value="Unassembled WGS sequence"/>
</dbReference>
<evidence type="ECO:0000313" key="23">
    <source>
        <dbReference type="Proteomes" id="UP001208570"/>
    </source>
</evidence>
<dbReference type="Pfam" id="PF00858">
    <property type="entry name" value="ASC"/>
    <property type="match status" value="2"/>
</dbReference>
<dbReference type="PANTHER" id="PTHR11690">
    <property type="entry name" value="AMILORIDE-SENSITIVE SODIUM CHANNEL-RELATED"/>
    <property type="match status" value="1"/>
</dbReference>
<dbReference type="InterPro" id="IPR016187">
    <property type="entry name" value="CTDL_fold"/>
</dbReference>
<keyword evidence="7" id="KW-0677">Repeat</keyword>
<comment type="similarity">
    <text evidence="17">Belongs to the amiloride-sensitive sodium channel (TC 1.A.6) family.</text>
</comment>
<evidence type="ECO:0000256" key="9">
    <source>
        <dbReference type="ARBA" id="ARBA00023053"/>
    </source>
</evidence>
<evidence type="ECO:0000256" key="7">
    <source>
        <dbReference type="ARBA" id="ARBA00022737"/>
    </source>
</evidence>
<keyword evidence="10 17" id="KW-0406">Ion transport</keyword>
<dbReference type="Gene3D" id="2.10.25.10">
    <property type="entry name" value="Laminin"/>
    <property type="match status" value="1"/>
</dbReference>
<evidence type="ECO:0000256" key="4">
    <source>
        <dbReference type="ARBA" id="ARBA00022536"/>
    </source>
</evidence>
<dbReference type="PROSITE" id="PS01206">
    <property type="entry name" value="ASC"/>
    <property type="match status" value="1"/>
</dbReference>
<keyword evidence="8 19" id="KW-1133">Transmembrane helix</keyword>
<dbReference type="PROSITE" id="PS50041">
    <property type="entry name" value="C_TYPE_LECTIN_2"/>
    <property type="match status" value="1"/>
</dbReference>
<keyword evidence="3 17" id="KW-0894">Sodium channel</keyword>
<feature type="disulfide bond" evidence="16">
    <location>
        <begin position="388"/>
        <end position="397"/>
    </location>
</feature>
<evidence type="ECO:0000256" key="15">
    <source>
        <dbReference type="ARBA" id="ARBA00023303"/>
    </source>
</evidence>
<evidence type="ECO:0000256" key="8">
    <source>
        <dbReference type="ARBA" id="ARBA00022989"/>
    </source>
</evidence>
<dbReference type="SUPFAM" id="SSF56436">
    <property type="entry name" value="C-type lectin-like"/>
    <property type="match status" value="1"/>
</dbReference>
<evidence type="ECO:0000256" key="6">
    <source>
        <dbReference type="ARBA" id="ARBA00022729"/>
    </source>
</evidence>
<evidence type="ECO:0000256" key="13">
    <source>
        <dbReference type="ARBA" id="ARBA00023180"/>
    </source>
</evidence>
<dbReference type="SMART" id="SM00034">
    <property type="entry name" value="CLECT"/>
    <property type="match status" value="1"/>
</dbReference>
<name>A0AAD9JLK9_9ANNE</name>
<reference evidence="22" key="1">
    <citation type="journal article" date="2023" name="Mol. Biol. Evol.">
        <title>Third-Generation Sequencing Reveals the Adaptive Role of the Epigenome in Three Deep-Sea Polychaetes.</title>
        <authorList>
            <person name="Perez M."/>
            <person name="Aroh O."/>
            <person name="Sun Y."/>
            <person name="Lan Y."/>
            <person name="Juniper S.K."/>
            <person name="Young C.R."/>
            <person name="Angers B."/>
            <person name="Qian P.Y."/>
        </authorList>
    </citation>
    <scope>NUCLEOTIDE SEQUENCE</scope>
    <source>
        <strain evidence="22">P08H-3</strain>
    </source>
</reference>
<organism evidence="22 23">
    <name type="scientific">Paralvinella palmiformis</name>
    <dbReference type="NCBI Taxonomy" id="53620"/>
    <lineage>
        <taxon>Eukaryota</taxon>
        <taxon>Metazoa</taxon>
        <taxon>Spiralia</taxon>
        <taxon>Lophotrochozoa</taxon>
        <taxon>Annelida</taxon>
        <taxon>Polychaeta</taxon>
        <taxon>Sedentaria</taxon>
        <taxon>Canalipalpata</taxon>
        <taxon>Terebellida</taxon>
        <taxon>Terebelliformia</taxon>
        <taxon>Alvinellidae</taxon>
        <taxon>Paralvinella</taxon>
    </lineage>
</organism>
<dbReference type="SUPFAM" id="SSF57196">
    <property type="entry name" value="EGF/Laminin"/>
    <property type="match status" value="1"/>
</dbReference>
<keyword evidence="23" id="KW-1185">Reference proteome</keyword>
<protein>
    <submittedName>
        <fullName evidence="22">Uncharacterized protein</fullName>
    </submittedName>
</protein>
<comment type="subcellular location">
    <subcellularLocation>
        <location evidence="1">Membrane</location>
        <topology evidence="1">Multi-pass membrane protein</topology>
    </subcellularLocation>
</comment>
<dbReference type="Pfam" id="PF00059">
    <property type="entry name" value="Lectin_C"/>
    <property type="match status" value="1"/>
</dbReference>
<dbReference type="InterPro" id="IPR016186">
    <property type="entry name" value="C-type_lectin-like/link_sf"/>
</dbReference>
<keyword evidence="12 16" id="KW-1015">Disulfide bond</keyword>
<dbReference type="Gene3D" id="3.10.100.10">
    <property type="entry name" value="Mannose-Binding Protein A, subunit A"/>
    <property type="match status" value="1"/>
</dbReference>
<evidence type="ECO:0000256" key="2">
    <source>
        <dbReference type="ARBA" id="ARBA00022448"/>
    </source>
</evidence>
<evidence type="ECO:0000256" key="12">
    <source>
        <dbReference type="ARBA" id="ARBA00023157"/>
    </source>
</evidence>
<dbReference type="InterPro" id="IPR020903">
    <property type="entry name" value="ENaC_CS"/>
</dbReference>
<evidence type="ECO:0000256" key="3">
    <source>
        <dbReference type="ARBA" id="ARBA00022461"/>
    </source>
</evidence>
<dbReference type="SMART" id="SM00179">
    <property type="entry name" value="EGF_CA"/>
    <property type="match status" value="1"/>
</dbReference>
<evidence type="ECO:0000259" key="21">
    <source>
        <dbReference type="PROSITE" id="PS50041"/>
    </source>
</evidence>
<dbReference type="InterPro" id="IPR001881">
    <property type="entry name" value="EGF-like_Ca-bd_dom"/>
</dbReference>
<evidence type="ECO:0000259" key="20">
    <source>
        <dbReference type="PROSITE" id="PS50026"/>
    </source>
</evidence>
<feature type="domain" description="EGF-like" evidence="20">
    <location>
        <begin position="362"/>
        <end position="398"/>
    </location>
</feature>
<feature type="domain" description="C-type lectin" evidence="21">
    <location>
        <begin position="134"/>
        <end position="250"/>
    </location>
</feature>
<dbReference type="InterPro" id="IPR001873">
    <property type="entry name" value="ENaC"/>
</dbReference>
<feature type="compositionally biased region" description="Low complexity" evidence="18">
    <location>
        <begin position="283"/>
        <end position="296"/>
    </location>
</feature>
<evidence type="ECO:0000256" key="16">
    <source>
        <dbReference type="PROSITE-ProRule" id="PRU00076"/>
    </source>
</evidence>
<proteinExistence type="inferred from homology"/>
<evidence type="ECO:0000256" key="14">
    <source>
        <dbReference type="ARBA" id="ARBA00023201"/>
    </source>
</evidence>
<dbReference type="PANTHER" id="PTHR11690:SF248">
    <property type="entry name" value="PICKPOCKET 17, ISOFORM A"/>
    <property type="match status" value="1"/>
</dbReference>
<keyword evidence="13" id="KW-0325">Glycoprotein</keyword>
<dbReference type="FunFam" id="2.10.25.10:FF:000122">
    <property type="entry name" value="Protein crumbs homolog 2"/>
    <property type="match status" value="1"/>
</dbReference>
<accession>A0AAD9JLK9</accession>
<evidence type="ECO:0000256" key="1">
    <source>
        <dbReference type="ARBA" id="ARBA00004141"/>
    </source>
</evidence>
<dbReference type="Gene3D" id="2.60.470.10">
    <property type="entry name" value="Acid-sensing ion channels like domains"/>
    <property type="match status" value="1"/>
</dbReference>
<dbReference type="InterPro" id="IPR000742">
    <property type="entry name" value="EGF"/>
</dbReference>
<dbReference type="GO" id="GO:0005886">
    <property type="term" value="C:plasma membrane"/>
    <property type="evidence" value="ECO:0007669"/>
    <property type="project" value="TreeGrafter"/>
</dbReference>
<keyword evidence="2 17" id="KW-0813">Transport</keyword>
<dbReference type="InterPro" id="IPR001304">
    <property type="entry name" value="C-type_lectin-like"/>
</dbReference>
<feature type="compositionally biased region" description="Basic and acidic residues" evidence="18">
    <location>
        <begin position="261"/>
        <end position="270"/>
    </location>
</feature>
<dbReference type="Gene3D" id="1.10.287.770">
    <property type="entry name" value="YojJ-like"/>
    <property type="match status" value="1"/>
</dbReference>
<dbReference type="AlphaFoldDB" id="A0AAD9JLK9"/>
<dbReference type="CDD" id="cd00054">
    <property type="entry name" value="EGF_CA"/>
    <property type="match status" value="1"/>
</dbReference>
<comment type="caution">
    <text evidence="16">Lacks conserved residue(s) required for the propagation of feature annotation.</text>
</comment>